<sequence>MLLNYNTDNLLLIGSIICIGSLISFGSYYYFSNKIDNILPTSDGNILDKTSMDSNLNQPSNYKDVGINTESNYVDANIQTGLDVLSRVNIDDISSSSVVDIASSPILSSIVNFPNFGQATSYAILYYSNEELALLNEIFSYYNPY</sequence>
<keyword evidence="1" id="KW-1133">Transmembrane helix</keyword>
<proteinExistence type="predicted"/>
<dbReference type="GeneID" id="42437950"/>
<evidence type="ECO:0000256" key="1">
    <source>
        <dbReference type="SAM" id="Phobius"/>
    </source>
</evidence>
<dbReference type="AlphaFoldDB" id="A0A5Q0N2E0"/>
<organism evidence="2">
    <name type="scientific">Amanita phalloides</name>
    <name type="common">Death cap</name>
    <dbReference type="NCBI Taxonomy" id="67723"/>
    <lineage>
        <taxon>Eukaryota</taxon>
        <taxon>Fungi</taxon>
        <taxon>Dikarya</taxon>
        <taxon>Basidiomycota</taxon>
        <taxon>Agaricomycotina</taxon>
        <taxon>Agaricomycetes</taxon>
        <taxon>Agaricomycetidae</taxon>
        <taxon>Agaricales</taxon>
        <taxon>Pluteineae</taxon>
        <taxon>Amanitaceae</taxon>
        <taxon>Amanita</taxon>
    </lineage>
</organism>
<keyword evidence="1" id="KW-0472">Membrane</keyword>
<keyword evidence="2" id="KW-0496">Mitochondrion</keyword>
<geneLocation type="mitochondrion" evidence="2"/>
<evidence type="ECO:0000313" key="2">
    <source>
        <dbReference type="EMBL" id="QFZ98692.1"/>
    </source>
</evidence>
<dbReference type="EMBL" id="MK993560">
    <property type="protein sequence ID" value="QFZ98692.1"/>
    <property type="molecule type" value="Genomic_DNA"/>
</dbReference>
<accession>A0A5Q0N2E0</accession>
<dbReference type="RefSeq" id="YP_009710743.1">
    <property type="nucleotide sequence ID" value="NC_045200.1"/>
</dbReference>
<protein>
    <submittedName>
        <fullName evidence="2">Uncharacterized protein</fullName>
    </submittedName>
</protein>
<reference evidence="2" key="1">
    <citation type="journal article" name="Front. Microbiol.">
        <title>Comparative Mitogenome Analysis Reveals Mitochondrial Genome Differentiation in Ectomycorrhizal and Asymbiotic Amanita Species.</title>
        <authorList>
            <person name="Li Q."/>
            <person name="He X."/>
            <person name="Ren Y."/>
            <person name="Xiong C."/>
            <person name="Jin X."/>
            <person name="Peng L."/>
            <person name="Huang W."/>
        </authorList>
    </citation>
    <scope>NUCLEOTIDE SEQUENCE</scope>
</reference>
<keyword evidence="1" id="KW-0812">Transmembrane</keyword>
<feature type="transmembrane region" description="Helical" evidence="1">
    <location>
        <begin position="12"/>
        <end position="31"/>
    </location>
</feature>
<gene>
    <name evidence="2" type="primary">orf145</name>
</gene>
<name>A0A5Q0N2E0_AMAPH</name>